<dbReference type="EMBL" id="JH794920">
    <property type="protein sequence ID" value="ELQ57918.1"/>
    <property type="molecule type" value="Genomic_DNA"/>
</dbReference>
<accession>L7IPU5</accession>
<sequence>MVFRDLTKQRHQKKINRNLKGLLSKCYKYGKLAGVELALYIQYPEKDEFVFFESEGYSQVAEKKDSVKAKMYKPSDVEEMLGTLHEKKVRKQVRERATPIRKRTSKFSRDFALELSGKIAQLGQFPKLPDLRVSGSGI</sequence>
<dbReference type="AlphaFoldDB" id="L7IPU5"/>
<gene>
    <name evidence="1" type="ORF">OOW_P131scaffold01777g8</name>
</gene>
<organism>
    <name type="scientific">Pyricularia oryzae (strain P131)</name>
    <name type="common">Rice blast fungus</name>
    <name type="synonym">Magnaporthe oryzae</name>
    <dbReference type="NCBI Taxonomy" id="1143193"/>
    <lineage>
        <taxon>Eukaryota</taxon>
        <taxon>Fungi</taxon>
        <taxon>Dikarya</taxon>
        <taxon>Ascomycota</taxon>
        <taxon>Pezizomycotina</taxon>
        <taxon>Sordariomycetes</taxon>
        <taxon>Sordariomycetidae</taxon>
        <taxon>Magnaporthales</taxon>
        <taxon>Pyriculariaceae</taxon>
        <taxon>Pyricularia</taxon>
    </lineage>
</organism>
<protein>
    <recommendedName>
        <fullName evidence="2">MADS-box domain-containing protein</fullName>
    </recommendedName>
</protein>
<evidence type="ECO:0008006" key="2">
    <source>
        <dbReference type="Google" id="ProtNLM"/>
    </source>
</evidence>
<evidence type="ECO:0000313" key="1">
    <source>
        <dbReference type="EMBL" id="ELQ57918.1"/>
    </source>
</evidence>
<proteinExistence type="predicted"/>
<name>L7IPU5_PYRO1</name>
<reference evidence="1" key="1">
    <citation type="journal article" date="2012" name="PLoS Genet.">
        <title>Comparative analysis of the genomes of two field isolates of the rice blast fungus Magnaporthe oryzae.</title>
        <authorList>
            <person name="Xue M."/>
            <person name="Yang J."/>
            <person name="Li Z."/>
            <person name="Hu S."/>
            <person name="Yao N."/>
            <person name="Dean R.A."/>
            <person name="Zhao W."/>
            <person name="Shen M."/>
            <person name="Zhang H."/>
            <person name="Li C."/>
            <person name="Liu L."/>
            <person name="Cao L."/>
            <person name="Xu X."/>
            <person name="Xing Y."/>
            <person name="Hsiang T."/>
            <person name="Zhang Z."/>
            <person name="Xu J.R."/>
            <person name="Peng Y.L."/>
        </authorList>
    </citation>
    <scope>NUCLEOTIDE SEQUENCE [LARGE SCALE GENOMIC DNA]</scope>
    <source>
        <strain evidence="1">P131</strain>
    </source>
</reference>